<dbReference type="PANTHER" id="PTHR45947">
    <property type="entry name" value="SULFOQUINOVOSYL TRANSFERASE SQD2"/>
    <property type="match status" value="1"/>
</dbReference>
<dbReference type="InterPro" id="IPR001296">
    <property type="entry name" value="Glyco_trans_1"/>
</dbReference>
<dbReference type="GO" id="GO:0016758">
    <property type="term" value="F:hexosyltransferase activity"/>
    <property type="evidence" value="ECO:0007669"/>
    <property type="project" value="TreeGrafter"/>
</dbReference>
<dbReference type="InterPro" id="IPR028098">
    <property type="entry name" value="Glyco_trans_4-like_N"/>
</dbReference>
<dbReference type="EC" id="2.4.1.-" evidence="3"/>
<protein>
    <submittedName>
        <fullName evidence="3">N-acetyl-alpha-D-glucosaminyl L-malate synthase</fullName>
        <ecNumber evidence="3">2.4.1.-</ecNumber>
    </submittedName>
</protein>
<reference evidence="3 4" key="1">
    <citation type="submission" date="2020-04" db="EMBL/GenBank/DDBJ databases">
        <authorList>
            <person name="De Canck E."/>
        </authorList>
    </citation>
    <scope>NUCLEOTIDE SEQUENCE [LARGE SCALE GENOMIC DNA]</scope>
    <source>
        <strain evidence="3 4">LMG 28138</strain>
    </source>
</reference>
<evidence type="ECO:0000313" key="4">
    <source>
        <dbReference type="Proteomes" id="UP000494115"/>
    </source>
</evidence>
<keyword evidence="3" id="KW-0328">Glycosyltransferase</keyword>
<accession>A0A6S7CDX3</accession>
<sequence>MGGSDQVKILHLANHADTIGSGAVNAMVDLACVQADEGHHVAVASSGGHYESLLAAHRVVHIRLVQRKNVFALPAMLARFRTVLARAQPEIVHAHMLTGAVVARLAAMGGDYALIVTVQDEYQKSSRAMGAGDVVVVMNLEDIAPLIRRGIPADRIRVVASGTAGSRRFAAPPAPVVLEHPNVVTVAGLVERKGAFELMPAFALTLATHPDAHLYLIGDGSDRARLEELAASLRIAGRVHFEGFVPDPRGYFAEADVFALAAAHDAWPVVLNEAREAGCAIVAVRSGGSFAALDGGKAGQLVAPDNPAALAEALVSLLDDAVLRETWRQRARVGIERLSVERMHHEYLDIYRASLAARASQRADPSFESSGR</sequence>
<feature type="domain" description="Glycosyltransferase subfamily 4-like N-terminal" evidence="2">
    <location>
        <begin position="21"/>
        <end position="162"/>
    </location>
</feature>
<feature type="domain" description="Glycosyl transferase family 1" evidence="1">
    <location>
        <begin position="181"/>
        <end position="332"/>
    </location>
</feature>
<gene>
    <name evidence="3" type="primary">bshA_1</name>
    <name evidence="3" type="ORF">LMG28138_00460</name>
</gene>
<proteinExistence type="predicted"/>
<keyword evidence="4" id="KW-1185">Reference proteome</keyword>
<dbReference type="InterPro" id="IPR050194">
    <property type="entry name" value="Glycosyltransferase_grp1"/>
</dbReference>
<dbReference type="Pfam" id="PF13439">
    <property type="entry name" value="Glyco_transf_4"/>
    <property type="match status" value="1"/>
</dbReference>
<evidence type="ECO:0000259" key="1">
    <source>
        <dbReference type="Pfam" id="PF00534"/>
    </source>
</evidence>
<dbReference type="EMBL" id="CADIKM010000002">
    <property type="protein sequence ID" value="CAB3778357.1"/>
    <property type="molecule type" value="Genomic_DNA"/>
</dbReference>
<dbReference type="AlphaFoldDB" id="A0A6S7CDX3"/>
<evidence type="ECO:0000313" key="3">
    <source>
        <dbReference type="EMBL" id="CAB3778357.1"/>
    </source>
</evidence>
<dbReference type="CDD" id="cd03811">
    <property type="entry name" value="GT4_GT28_WabH-like"/>
    <property type="match status" value="1"/>
</dbReference>
<dbReference type="SUPFAM" id="SSF53756">
    <property type="entry name" value="UDP-Glycosyltransferase/glycogen phosphorylase"/>
    <property type="match status" value="1"/>
</dbReference>
<organism evidence="3 4">
    <name type="scientific">Pararobbsia alpina</name>
    <dbReference type="NCBI Taxonomy" id="621374"/>
    <lineage>
        <taxon>Bacteria</taxon>
        <taxon>Pseudomonadati</taxon>
        <taxon>Pseudomonadota</taxon>
        <taxon>Betaproteobacteria</taxon>
        <taxon>Burkholderiales</taxon>
        <taxon>Burkholderiaceae</taxon>
        <taxon>Pararobbsia</taxon>
    </lineage>
</organism>
<dbReference type="PANTHER" id="PTHR45947:SF3">
    <property type="entry name" value="SULFOQUINOVOSYL TRANSFERASE SQD2"/>
    <property type="match status" value="1"/>
</dbReference>
<dbReference type="Pfam" id="PF00534">
    <property type="entry name" value="Glycos_transf_1"/>
    <property type="match status" value="1"/>
</dbReference>
<name>A0A6S7CDX3_9BURK</name>
<dbReference type="Gene3D" id="3.40.50.2000">
    <property type="entry name" value="Glycogen Phosphorylase B"/>
    <property type="match status" value="2"/>
</dbReference>
<keyword evidence="3" id="KW-0808">Transferase</keyword>
<dbReference type="Proteomes" id="UP000494115">
    <property type="component" value="Unassembled WGS sequence"/>
</dbReference>
<evidence type="ECO:0000259" key="2">
    <source>
        <dbReference type="Pfam" id="PF13439"/>
    </source>
</evidence>